<accession>A0A0B1SP17</accession>
<dbReference type="Proteomes" id="UP000053660">
    <property type="component" value="Unassembled WGS sequence"/>
</dbReference>
<organism evidence="1 2">
    <name type="scientific">Oesophagostomum dentatum</name>
    <name type="common">Nodular worm</name>
    <dbReference type="NCBI Taxonomy" id="61180"/>
    <lineage>
        <taxon>Eukaryota</taxon>
        <taxon>Metazoa</taxon>
        <taxon>Ecdysozoa</taxon>
        <taxon>Nematoda</taxon>
        <taxon>Chromadorea</taxon>
        <taxon>Rhabditida</taxon>
        <taxon>Rhabditina</taxon>
        <taxon>Rhabditomorpha</taxon>
        <taxon>Strongyloidea</taxon>
        <taxon>Strongylidae</taxon>
        <taxon>Oesophagostomum</taxon>
    </lineage>
</organism>
<keyword evidence="2" id="KW-1185">Reference proteome</keyword>
<dbReference type="EMBL" id="KN559739">
    <property type="protein sequence ID" value="KHJ86654.1"/>
    <property type="molecule type" value="Genomic_DNA"/>
</dbReference>
<proteinExistence type="predicted"/>
<name>A0A0B1SP17_OESDE</name>
<dbReference type="OrthoDB" id="5809221at2759"/>
<protein>
    <recommendedName>
        <fullName evidence="3">HAT C-terminal dimerisation domain-containing protein</fullName>
    </recommendedName>
</protein>
<dbReference type="AlphaFoldDB" id="A0A0B1SP17"/>
<gene>
    <name evidence="1" type="ORF">OESDEN_13587</name>
</gene>
<evidence type="ECO:0000313" key="2">
    <source>
        <dbReference type="Proteomes" id="UP000053660"/>
    </source>
</evidence>
<evidence type="ECO:0000313" key="1">
    <source>
        <dbReference type="EMBL" id="KHJ86654.1"/>
    </source>
</evidence>
<evidence type="ECO:0008006" key="3">
    <source>
        <dbReference type="Google" id="ProtNLM"/>
    </source>
</evidence>
<reference evidence="1 2" key="1">
    <citation type="submission" date="2014-03" db="EMBL/GenBank/DDBJ databases">
        <title>Draft genome of the hookworm Oesophagostomum dentatum.</title>
        <authorList>
            <person name="Mitreva M."/>
        </authorList>
    </citation>
    <scope>NUCLEOTIDE SEQUENCE [LARGE SCALE GENOMIC DNA]</scope>
    <source>
        <strain evidence="1 2">OD-Hann</strain>
    </source>
</reference>
<sequence>MQCVLVIPASTGNAERSFSAANSIQRNGPSVLTVKPESLVKQWVQPLKGLELSPRKPSSSSSGQSTLKNIQDSLQNGKDVAITIEIVAFSCVAFAGNIKELAELTVAREMTLQGLQQNIDVENLRQSQVSAEITKATLFNQQCANFHGSERLPVTTDK</sequence>